<accession>A0A4S8KQZ4</accession>
<protein>
    <submittedName>
        <fullName evidence="2">Uncharacterized protein</fullName>
    </submittedName>
</protein>
<feature type="compositionally biased region" description="Polar residues" evidence="1">
    <location>
        <begin position="155"/>
        <end position="171"/>
    </location>
</feature>
<evidence type="ECO:0000313" key="2">
    <source>
        <dbReference type="EMBL" id="THU78166.1"/>
    </source>
</evidence>
<keyword evidence="3" id="KW-1185">Reference proteome</keyword>
<dbReference type="Proteomes" id="UP000297245">
    <property type="component" value="Unassembled WGS sequence"/>
</dbReference>
<organism evidence="2 3">
    <name type="scientific">Dendrothele bispora (strain CBS 962.96)</name>
    <dbReference type="NCBI Taxonomy" id="1314807"/>
    <lineage>
        <taxon>Eukaryota</taxon>
        <taxon>Fungi</taxon>
        <taxon>Dikarya</taxon>
        <taxon>Basidiomycota</taxon>
        <taxon>Agaricomycotina</taxon>
        <taxon>Agaricomycetes</taxon>
        <taxon>Agaricomycetidae</taxon>
        <taxon>Agaricales</taxon>
        <taxon>Agaricales incertae sedis</taxon>
        <taxon>Dendrothele</taxon>
    </lineage>
</organism>
<feature type="compositionally biased region" description="Polar residues" evidence="1">
    <location>
        <begin position="108"/>
        <end position="122"/>
    </location>
</feature>
<dbReference type="AlphaFoldDB" id="A0A4S8KQZ4"/>
<evidence type="ECO:0000313" key="3">
    <source>
        <dbReference type="Proteomes" id="UP000297245"/>
    </source>
</evidence>
<gene>
    <name evidence="2" type="ORF">K435DRAFT_811791</name>
</gene>
<reference evidence="2 3" key="1">
    <citation type="journal article" date="2019" name="Nat. Ecol. Evol.">
        <title>Megaphylogeny resolves global patterns of mushroom evolution.</title>
        <authorList>
            <person name="Varga T."/>
            <person name="Krizsan K."/>
            <person name="Foldi C."/>
            <person name="Dima B."/>
            <person name="Sanchez-Garcia M."/>
            <person name="Sanchez-Ramirez S."/>
            <person name="Szollosi G.J."/>
            <person name="Szarkandi J.G."/>
            <person name="Papp V."/>
            <person name="Albert L."/>
            <person name="Andreopoulos W."/>
            <person name="Angelini C."/>
            <person name="Antonin V."/>
            <person name="Barry K.W."/>
            <person name="Bougher N.L."/>
            <person name="Buchanan P."/>
            <person name="Buyck B."/>
            <person name="Bense V."/>
            <person name="Catcheside P."/>
            <person name="Chovatia M."/>
            <person name="Cooper J."/>
            <person name="Damon W."/>
            <person name="Desjardin D."/>
            <person name="Finy P."/>
            <person name="Geml J."/>
            <person name="Haridas S."/>
            <person name="Hughes K."/>
            <person name="Justo A."/>
            <person name="Karasinski D."/>
            <person name="Kautmanova I."/>
            <person name="Kiss B."/>
            <person name="Kocsube S."/>
            <person name="Kotiranta H."/>
            <person name="LaButti K.M."/>
            <person name="Lechner B.E."/>
            <person name="Liimatainen K."/>
            <person name="Lipzen A."/>
            <person name="Lukacs Z."/>
            <person name="Mihaltcheva S."/>
            <person name="Morgado L.N."/>
            <person name="Niskanen T."/>
            <person name="Noordeloos M.E."/>
            <person name="Ohm R.A."/>
            <person name="Ortiz-Santana B."/>
            <person name="Ovrebo C."/>
            <person name="Racz N."/>
            <person name="Riley R."/>
            <person name="Savchenko A."/>
            <person name="Shiryaev A."/>
            <person name="Soop K."/>
            <person name="Spirin V."/>
            <person name="Szebenyi C."/>
            <person name="Tomsovsky M."/>
            <person name="Tulloss R.E."/>
            <person name="Uehling J."/>
            <person name="Grigoriev I.V."/>
            <person name="Vagvolgyi C."/>
            <person name="Papp T."/>
            <person name="Martin F.M."/>
            <person name="Miettinen O."/>
            <person name="Hibbett D.S."/>
            <person name="Nagy L.G."/>
        </authorList>
    </citation>
    <scope>NUCLEOTIDE SEQUENCE [LARGE SCALE GENOMIC DNA]</scope>
    <source>
        <strain evidence="2 3">CBS 962.96</strain>
    </source>
</reference>
<dbReference type="EMBL" id="ML180249">
    <property type="protein sequence ID" value="THU78166.1"/>
    <property type="molecule type" value="Genomic_DNA"/>
</dbReference>
<evidence type="ECO:0000256" key="1">
    <source>
        <dbReference type="SAM" id="MobiDB-lite"/>
    </source>
</evidence>
<feature type="compositionally biased region" description="Basic and acidic residues" evidence="1">
    <location>
        <begin position="12"/>
        <end position="28"/>
    </location>
</feature>
<sequence>MNETLSRSTGARARDEREKEEGNIKKENQEAVVTELLKTVDPYSAMELIESRHLTFDTAETFSPDGNGNERKFTAIATKNSPPTDELQPKSPTVKKIRFKVPPPMVNATDTANGVDVPNNTLGDDVNNEAVTAIDPSGYTLLRRRSASDGPFSCTPESSVKKTPQSDNSAS</sequence>
<feature type="region of interest" description="Disordered" evidence="1">
    <location>
        <begin position="60"/>
        <end position="171"/>
    </location>
</feature>
<feature type="region of interest" description="Disordered" evidence="1">
    <location>
        <begin position="1"/>
        <end position="28"/>
    </location>
</feature>
<name>A0A4S8KQZ4_DENBC</name>
<proteinExistence type="predicted"/>